<feature type="transmembrane region" description="Helical" evidence="6">
    <location>
        <begin position="12"/>
        <end position="34"/>
    </location>
</feature>
<evidence type="ECO:0000256" key="2">
    <source>
        <dbReference type="ARBA" id="ARBA00022448"/>
    </source>
</evidence>
<keyword evidence="2" id="KW-0813">Transport</keyword>
<proteinExistence type="predicted"/>
<gene>
    <name evidence="7" type="ORF">KCX82_06065</name>
</gene>
<feature type="transmembrane region" description="Helical" evidence="6">
    <location>
        <begin position="152"/>
        <end position="173"/>
    </location>
</feature>
<comment type="subcellular location">
    <subcellularLocation>
        <location evidence="1">Membrane</location>
        <topology evidence="1">Multi-pass membrane protein</topology>
    </subcellularLocation>
</comment>
<dbReference type="Proteomes" id="UP000675664">
    <property type="component" value="Unassembled WGS sequence"/>
</dbReference>
<evidence type="ECO:0000256" key="4">
    <source>
        <dbReference type="ARBA" id="ARBA00022989"/>
    </source>
</evidence>
<evidence type="ECO:0000313" key="7">
    <source>
        <dbReference type="EMBL" id="MBR0597428.1"/>
    </source>
</evidence>
<reference evidence="7" key="2">
    <citation type="submission" date="2021-04" db="EMBL/GenBank/DDBJ databases">
        <authorList>
            <person name="Liu J."/>
        </authorList>
    </citation>
    <scope>NUCLEOTIDE SEQUENCE</scope>
    <source>
        <strain evidence="7">BAD-6</strain>
    </source>
</reference>
<keyword evidence="4 6" id="KW-1133">Transmembrane helix</keyword>
<dbReference type="InterPro" id="IPR001204">
    <property type="entry name" value="Phos_transporter"/>
</dbReference>
<dbReference type="RefSeq" id="WP_227017560.1">
    <property type="nucleotide sequence ID" value="NZ_JAGSND010000003.1"/>
</dbReference>
<keyword evidence="3 6" id="KW-0812">Transmembrane</keyword>
<evidence type="ECO:0000256" key="3">
    <source>
        <dbReference type="ARBA" id="ARBA00022692"/>
    </source>
</evidence>
<sequence>MTVSLVEFFNQLSSNPALVITTILTLGVVLVNGWTDAPNAIATCVSTRSMGPRAAIIMAAVFNFFGVLIMTMINATVAQTIYKMVDFGGNSENALVALCAALFAIVIWATAAWWFGIPTSESHALIAGISGAAIALQGGLSGVNPAEWVKVLYGLVLSTGLGFGVGWVVVKAIESMCRKMDRRHTFVVFKNAQIFGGAGMAFMHGAQDGQKFMGVFMLGMFLAQGQGDVTEFQIPIWLMVLCSVVMALGTSIGGYRIIKSVGMDMVKLDKHQGFSADFAAVICLFTASVWGLPVSTTHTKTTAIMGVGAAKRLSSVNWGVVREMVSAWILTFPGCGIIGFFMALIFMKIFS</sequence>
<dbReference type="EMBL" id="JAGSND010000003">
    <property type="protein sequence ID" value="MBR0597428.1"/>
    <property type="molecule type" value="Genomic_DNA"/>
</dbReference>
<dbReference type="AlphaFoldDB" id="A0A8J8B0B8"/>
<reference evidence="7" key="1">
    <citation type="submission" date="2021-04" db="EMBL/GenBank/DDBJ databases">
        <title>Sinoanaerobacter chloroacetimidivorans sp. nov., an obligate anaerobic bacterium isolated from anaerobic sludge.</title>
        <authorList>
            <person name="Bao Y."/>
        </authorList>
    </citation>
    <scope>NUCLEOTIDE SEQUENCE</scope>
    <source>
        <strain evidence="7">BAD-6</strain>
    </source>
</reference>
<dbReference type="GO" id="GO:0016020">
    <property type="term" value="C:membrane"/>
    <property type="evidence" value="ECO:0007669"/>
    <property type="project" value="UniProtKB-SubCell"/>
</dbReference>
<feature type="transmembrane region" description="Helical" evidence="6">
    <location>
        <begin position="122"/>
        <end position="140"/>
    </location>
</feature>
<name>A0A8J8B0B8_9FIRM</name>
<evidence type="ECO:0000313" key="8">
    <source>
        <dbReference type="Proteomes" id="UP000675664"/>
    </source>
</evidence>
<feature type="transmembrane region" description="Helical" evidence="6">
    <location>
        <begin position="325"/>
        <end position="347"/>
    </location>
</feature>
<evidence type="ECO:0000256" key="6">
    <source>
        <dbReference type="SAM" id="Phobius"/>
    </source>
</evidence>
<keyword evidence="8" id="KW-1185">Reference proteome</keyword>
<organism evidence="7 8">
    <name type="scientific">Sinanaerobacter chloroacetimidivorans</name>
    <dbReference type="NCBI Taxonomy" id="2818044"/>
    <lineage>
        <taxon>Bacteria</taxon>
        <taxon>Bacillati</taxon>
        <taxon>Bacillota</taxon>
        <taxon>Clostridia</taxon>
        <taxon>Peptostreptococcales</taxon>
        <taxon>Anaerovoracaceae</taxon>
        <taxon>Sinanaerobacter</taxon>
    </lineage>
</organism>
<dbReference type="PANTHER" id="PTHR11101:SF80">
    <property type="entry name" value="PHOSPHATE TRANSPORTER"/>
    <property type="match status" value="1"/>
</dbReference>
<dbReference type="Pfam" id="PF01384">
    <property type="entry name" value="PHO4"/>
    <property type="match status" value="2"/>
</dbReference>
<keyword evidence="5 6" id="KW-0472">Membrane</keyword>
<feature type="transmembrane region" description="Helical" evidence="6">
    <location>
        <begin position="55"/>
        <end position="82"/>
    </location>
</feature>
<comment type="caution">
    <text evidence="7">The sequence shown here is derived from an EMBL/GenBank/DDBJ whole genome shotgun (WGS) entry which is preliminary data.</text>
</comment>
<dbReference type="PANTHER" id="PTHR11101">
    <property type="entry name" value="PHOSPHATE TRANSPORTER"/>
    <property type="match status" value="1"/>
</dbReference>
<accession>A0A8J8B0B8</accession>
<feature type="transmembrane region" description="Helical" evidence="6">
    <location>
        <begin position="234"/>
        <end position="253"/>
    </location>
</feature>
<dbReference type="GO" id="GO:0005315">
    <property type="term" value="F:phosphate transmembrane transporter activity"/>
    <property type="evidence" value="ECO:0007669"/>
    <property type="project" value="InterPro"/>
</dbReference>
<evidence type="ECO:0000256" key="1">
    <source>
        <dbReference type="ARBA" id="ARBA00004141"/>
    </source>
</evidence>
<feature type="transmembrane region" description="Helical" evidence="6">
    <location>
        <begin position="94"/>
        <end position="115"/>
    </location>
</feature>
<dbReference type="GO" id="GO:0035435">
    <property type="term" value="P:phosphate ion transmembrane transport"/>
    <property type="evidence" value="ECO:0007669"/>
    <property type="project" value="TreeGrafter"/>
</dbReference>
<protein>
    <submittedName>
        <fullName evidence="7">Inorganic phosphate transporter</fullName>
    </submittedName>
</protein>
<evidence type="ECO:0000256" key="5">
    <source>
        <dbReference type="ARBA" id="ARBA00023136"/>
    </source>
</evidence>
<feature type="transmembrane region" description="Helical" evidence="6">
    <location>
        <begin position="274"/>
        <end position="292"/>
    </location>
</feature>
<feature type="transmembrane region" description="Helical" evidence="6">
    <location>
        <begin position="185"/>
        <end position="206"/>
    </location>
</feature>